<dbReference type="Proteomes" id="UP000005622">
    <property type="component" value="Unassembled WGS sequence"/>
</dbReference>
<feature type="domain" description="Cyclic nucleotide-binding" evidence="1">
    <location>
        <begin position="129"/>
        <end position="244"/>
    </location>
</feature>
<dbReference type="CDD" id="cd00038">
    <property type="entry name" value="CAP_ED"/>
    <property type="match status" value="1"/>
</dbReference>
<dbReference type="Gene3D" id="2.60.120.10">
    <property type="entry name" value="Jelly Rolls"/>
    <property type="match status" value="1"/>
</dbReference>
<dbReference type="InterPro" id="IPR000595">
    <property type="entry name" value="cNMP-bd_dom"/>
</dbReference>
<dbReference type="PROSITE" id="PS00889">
    <property type="entry name" value="CNMP_BINDING_2"/>
    <property type="match status" value="1"/>
</dbReference>
<gene>
    <name evidence="2" type="ORF">NERG_01804</name>
</gene>
<dbReference type="STRING" id="944018.H8ZDY3"/>
<protein>
    <recommendedName>
        <fullName evidence="1">Cyclic nucleotide-binding domain-containing protein</fullName>
    </recommendedName>
</protein>
<dbReference type="PROSITE" id="PS50042">
    <property type="entry name" value="CNMP_BINDING_3"/>
    <property type="match status" value="1"/>
</dbReference>
<reference evidence="2" key="1">
    <citation type="submission" date="2011-03" db="EMBL/GenBank/DDBJ databases">
        <title>The Genome Sequence of Nematocida sp1 strain ERTm2.</title>
        <authorList>
            <consortium name="The Broad Institute Genome Sequencing Platform"/>
            <consortium name="The Broad Institute Genome Sequencing Center for Infectious Disease"/>
            <person name="Cuomo C."/>
            <person name="Troemel E."/>
            <person name="Young S.K."/>
            <person name="Zeng Q."/>
            <person name="Gargeya S."/>
            <person name="Fitzgerald M."/>
            <person name="Haas B."/>
            <person name="Abouelleil A."/>
            <person name="Alvarado L."/>
            <person name="Arachchi H.M."/>
            <person name="Berlin A."/>
            <person name="Brown A."/>
            <person name="Chapman S.B."/>
            <person name="Chen Z."/>
            <person name="Dunbar C."/>
            <person name="Freedman E."/>
            <person name="Gearin G."/>
            <person name="Gellesch M."/>
            <person name="Goldberg J."/>
            <person name="Griggs A."/>
            <person name="Gujja S."/>
            <person name="Heilman E.R."/>
            <person name="Heiman D."/>
            <person name="Howarth C."/>
            <person name="Larson L."/>
            <person name="Lui A."/>
            <person name="MacDonald P.J.P."/>
            <person name="Mehta T."/>
            <person name="Montmayeur A."/>
            <person name="Murphy C."/>
            <person name="Neiman D."/>
            <person name="Pearson M."/>
            <person name="Priest M."/>
            <person name="Roberts A."/>
            <person name="Saif S."/>
            <person name="Shea T."/>
            <person name="Shenoy N."/>
            <person name="Sisk P."/>
            <person name="Stolte C."/>
            <person name="Sykes S."/>
            <person name="White J."/>
            <person name="Yandava C."/>
            <person name="Wortman J."/>
            <person name="Nusbaum C."/>
            <person name="Birren B."/>
        </authorList>
    </citation>
    <scope>NUCLEOTIDE SEQUENCE</scope>
    <source>
        <strain evidence="2">ERTm2</strain>
    </source>
</reference>
<dbReference type="SUPFAM" id="SSF51206">
    <property type="entry name" value="cAMP-binding domain-like"/>
    <property type="match status" value="1"/>
</dbReference>
<accession>H8ZDY3</accession>
<name>H8ZDY3_NEMA1</name>
<dbReference type="InterPro" id="IPR014710">
    <property type="entry name" value="RmlC-like_jellyroll"/>
</dbReference>
<dbReference type="EMBL" id="JH604636">
    <property type="protein sequence ID" value="EHY65358.1"/>
    <property type="molecule type" value="Genomic_DNA"/>
</dbReference>
<dbReference type="GO" id="GO:0030552">
    <property type="term" value="F:cAMP binding"/>
    <property type="evidence" value="ECO:0007669"/>
    <property type="project" value="TreeGrafter"/>
</dbReference>
<dbReference type="PRINTS" id="PR00103">
    <property type="entry name" value="CAMPKINASE"/>
</dbReference>
<evidence type="ECO:0000313" key="2">
    <source>
        <dbReference type="EMBL" id="EHY65358.1"/>
    </source>
</evidence>
<dbReference type="AlphaFoldDB" id="H8ZDY3"/>
<dbReference type="InterPro" id="IPR050503">
    <property type="entry name" value="cAMP-dep_PK_reg_su-like"/>
</dbReference>
<evidence type="ECO:0000259" key="1">
    <source>
        <dbReference type="PROSITE" id="PS50042"/>
    </source>
</evidence>
<organism evidence="2">
    <name type="scientific">Nematocida ausubeli (strain ATCC PRA-371 / ERTm2)</name>
    <name type="common">Nematode killer fungus</name>
    <dbReference type="NCBI Taxonomy" id="1913371"/>
    <lineage>
        <taxon>Eukaryota</taxon>
        <taxon>Fungi</taxon>
        <taxon>Fungi incertae sedis</taxon>
        <taxon>Microsporidia</taxon>
        <taxon>Nematocida</taxon>
    </lineage>
</organism>
<dbReference type="PANTHER" id="PTHR11635:SF152">
    <property type="entry name" value="CAMP-DEPENDENT PROTEIN KINASE TYPE I REGULATORY SUBUNIT-RELATED"/>
    <property type="match status" value="1"/>
</dbReference>
<dbReference type="GO" id="GO:0034236">
    <property type="term" value="F:protein kinase A catalytic subunit binding"/>
    <property type="evidence" value="ECO:0007669"/>
    <property type="project" value="TreeGrafter"/>
</dbReference>
<dbReference type="HOGENOM" id="CLU_809141_0_0_1"/>
<dbReference type="GO" id="GO:0005829">
    <property type="term" value="C:cytosol"/>
    <property type="evidence" value="ECO:0007669"/>
    <property type="project" value="TreeGrafter"/>
</dbReference>
<dbReference type="SMART" id="SM00100">
    <property type="entry name" value="cNMP"/>
    <property type="match status" value="1"/>
</dbReference>
<proteinExistence type="predicted"/>
<dbReference type="PROSITE" id="PS00888">
    <property type="entry name" value="CNMP_BINDING_1"/>
    <property type="match status" value="1"/>
</dbReference>
<dbReference type="GO" id="GO:0004862">
    <property type="term" value="F:cAMP-dependent protein kinase inhibitor activity"/>
    <property type="evidence" value="ECO:0007669"/>
    <property type="project" value="TreeGrafter"/>
</dbReference>
<dbReference type="InterPro" id="IPR018490">
    <property type="entry name" value="cNMP-bd_dom_sf"/>
</dbReference>
<dbReference type="PANTHER" id="PTHR11635">
    <property type="entry name" value="CAMP-DEPENDENT PROTEIN KINASE REGULATORY CHAIN"/>
    <property type="match status" value="1"/>
</dbReference>
<sequence>MDKDFCKAVSILSEYINEKGSKIENTFKFASDALSLYAINAENEDIVGFSESLFRDTIADLFSSEEEVEEIAVMEQIPASSTDYEVPFNRKRRGSVSASGNPFAPLTIYPKSDKISEMLLNILANTRLIASTMDVEQMKKLVSTMFLQHVYKGEKLINQGEYGKTMYLVESGEFQILQNGKLKATLRQNSLFGEISLLYSCPRTASVICTIDAKVWVVTSDAYTAILMVDQRRTRELVCALLERNRKYVSLSLEEKTRLLYSSHLINYSKNDRIEVNEVGVFLVVSCGGQESEDEKKTATEAQTSPSAVQIGTIIQNGIVCDSDMLVLFIPDSIYAMIKEDDA</sequence>
<dbReference type="Pfam" id="PF00027">
    <property type="entry name" value="cNMP_binding"/>
    <property type="match status" value="1"/>
</dbReference>
<dbReference type="InterPro" id="IPR018488">
    <property type="entry name" value="cNMP-bd_CS"/>
</dbReference>
<dbReference type="GO" id="GO:0005952">
    <property type="term" value="C:cAMP-dependent protein kinase complex"/>
    <property type="evidence" value="ECO:0007669"/>
    <property type="project" value="InterPro"/>
</dbReference>